<proteinExistence type="inferred from homology"/>
<evidence type="ECO:0000256" key="2">
    <source>
        <dbReference type="ARBA" id="ARBA00022487"/>
    </source>
</evidence>
<sequence>MNNSLSPALCSADAFSHPSIPNIEVSSIHAAQVSNVSKYIPEWYYYNHGNVMAENLNFCNITVTYKHTAKNDTINVGIFLPSDSWNGRMQGLGGNGYIAGLTTTTSYGMMAAAAQGYAAVTTDGGHTSDSPADWALLADGTLDYETIHNFGSVSLSDAALIGKSVAESAYGSKPKYSYWTGCSQGGRQGLELAQRYPDAYDGIVASAPATNWPQLTLGGYWAQFVMNQLDEYPYPCQINAITAAAVSACDGADGVKDGILSDPDSCVFDPFTLVGNPVNCSDTKSLVRISSAAAEVVNSTWTGSRDTQGRFLWYGFNPGTALTGANNPATTECANGTCAPSSTQLYDQWAQVFVEQNLNFTLTNITHPQYEYLFRKSVQQWNQVFGSNNPDLSQFREAGGKMLTYQGLMDEVIPPKGIRAYYEAVTADDSGVHDYYRLFEAPMMGHCYGSQGGYPSTMFDSLVAWVESGTAPESLPVSYNPEKGKKFDRILCPYPQRVQYRGTGNVTSADSFFCAH</sequence>
<gene>
    <name evidence="9" type="ORF">ASPGLDRAFT_85355</name>
</gene>
<keyword evidence="10" id="KW-1185">Reference proteome</keyword>
<evidence type="ECO:0000313" key="10">
    <source>
        <dbReference type="Proteomes" id="UP000184300"/>
    </source>
</evidence>
<evidence type="ECO:0000256" key="7">
    <source>
        <dbReference type="ARBA" id="ARBA00023157"/>
    </source>
</evidence>
<dbReference type="InterPro" id="IPR011118">
    <property type="entry name" value="Tannase/feruloyl_esterase"/>
</dbReference>
<dbReference type="PANTHER" id="PTHR33938:SF8">
    <property type="entry name" value="CARBOXYLIC ESTER HYDROLASE"/>
    <property type="match status" value="1"/>
</dbReference>
<comment type="similarity">
    <text evidence="1 8">Belongs to the tannase family.</text>
</comment>
<dbReference type="OrthoDB" id="3039123at2759"/>
<dbReference type="EC" id="3.1.1.-" evidence="8"/>
<evidence type="ECO:0000256" key="5">
    <source>
        <dbReference type="ARBA" id="ARBA00022801"/>
    </source>
</evidence>
<name>A0A1L9V7T9_ASPGL</name>
<dbReference type="SUPFAM" id="SSF53474">
    <property type="entry name" value="alpha/beta-Hydrolases"/>
    <property type="match status" value="1"/>
</dbReference>
<keyword evidence="7" id="KW-1015">Disulfide bond</keyword>
<dbReference type="GO" id="GO:0030600">
    <property type="term" value="F:feruloyl esterase activity"/>
    <property type="evidence" value="ECO:0007669"/>
    <property type="project" value="UniProtKB-ARBA"/>
</dbReference>
<keyword evidence="3" id="KW-0479">Metal-binding</keyword>
<protein>
    <recommendedName>
        <fullName evidence="8">Carboxylic ester hydrolase</fullName>
        <ecNumber evidence="8">3.1.1.-</ecNumber>
    </recommendedName>
</protein>
<evidence type="ECO:0000256" key="8">
    <source>
        <dbReference type="RuleBase" id="RU361238"/>
    </source>
</evidence>
<evidence type="ECO:0000256" key="1">
    <source>
        <dbReference type="ARBA" id="ARBA00006249"/>
    </source>
</evidence>
<dbReference type="Pfam" id="PF07519">
    <property type="entry name" value="Tannase"/>
    <property type="match status" value="1"/>
</dbReference>
<keyword evidence="6" id="KW-0106">Calcium</keyword>
<dbReference type="InterPro" id="IPR029058">
    <property type="entry name" value="AB_hydrolase_fold"/>
</dbReference>
<dbReference type="VEuPathDB" id="FungiDB:ASPGLDRAFT_85355"/>
<dbReference type="Gene3D" id="3.40.50.1820">
    <property type="entry name" value="alpha/beta hydrolase"/>
    <property type="match status" value="1"/>
</dbReference>
<accession>A0A1L9V7T9</accession>
<keyword evidence="2" id="KW-0719">Serine esterase</keyword>
<organism evidence="9 10">
    <name type="scientific">Aspergillus glaucus CBS 516.65</name>
    <dbReference type="NCBI Taxonomy" id="1160497"/>
    <lineage>
        <taxon>Eukaryota</taxon>
        <taxon>Fungi</taxon>
        <taxon>Dikarya</taxon>
        <taxon>Ascomycota</taxon>
        <taxon>Pezizomycotina</taxon>
        <taxon>Eurotiomycetes</taxon>
        <taxon>Eurotiomycetidae</taxon>
        <taxon>Eurotiales</taxon>
        <taxon>Aspergillaceae</taxon>
        <taxon>Aspergillus</taxon>
        <taxon>Aspergillus subgen. Aspergillus</taxon>
    </lineage>
</organism>
<reference evidence="10" key="1">
    <citation type="journal article" date="2017" name="Genome Biol.">
        <title>Comparative genomics reveals high biological diversity and specific adaptations in the industrially and medically important fungal genus Aspergillus.</title>
        <authorList>
            <person name="de Vries R.P."/>
            <person name="Riley R."/>
            <person name="Wiebenga A."/>
            <person name="Aguilar-Osorio G."/>
            <person name="Amillis S."/>
            <person name="Uchima C.A."/>
            <person name="Anderluh G."/>
            <person name="Asadollahi M."/>
            <person name="Askin M."/>
            <person name="Barry K."/>
            <person name="Battaglia E."/>
            <person name="Bayram O."/>
            <person name="Benocci T."/>
            <person name="Braus-Stromeyer S.A."/>
            <person name="Caldana C."/>
            <person name="Canovas D."/>
            <person name="Cerqueira G.C."/>
            <person name="Chen F."/>
            <person name="Chen W."/>
            <person name="Choi C."/>
            <person name="Clum A."/>
            <person name="Dos Santos R.A."/>
            <person name="Damasio A.R."/>
            <person name="Diallinas G."/>
            <person name="Emri T."/>
            <person name="Fekete E."/>
            <person name="Flipphi M."/>
            <person name="Freyberg S."/>
            <person name="Gallo A."/>
            <person name="Gournas C."/>
            <person name="Habgood R."/>
            <person name="Hainaut M."/>
            <person name="Harispe M.L."/>
            <person name="Henrissat B."/>
            <person name="Hilden K.S."/>
            <person name="Hope R."/>
            <person name="Hossain A."/>
            <person name="Karabika E."/>
            <person name="Karaffa L."/>
            <person name="Karanyi Z."/>
            <person name="Krasevec N."/>
            <person name="Kuo A."/>
            <person name="Kusch H."/>
            <person name="LaButti K."/>
            <person name="Lagendijk E.L."/>
            <person name="Lapidus A."/>
            <person name="Levasseur A."/>
            <person name="Lindquist E."/>
            <person name="Lipzen A."/>
            <person name="Logrieco A.F."/>
            <person name="MacCabe A."/>
            <person name="Maekelae M.R."/>
            <person name="Malavazi I."/>
            <person name="Melin P."/>
            <person name="Meyer V."/>
            <person name="Mielnichuk N."/>
            <person name="Miskei M."/>
            <person name="Molnar A.P."/>
            <person name="Mule G."/>
            <person name="Ngan C.Y."/>
            <person name="Orejas M."/>
            <person name="Orosz E."/>
            <person name="Ouedraogo J.P."/>
            <person name="Overkamp K.M."/>
            <person name="Park H.-S."/>
            <person name="Perrone G."/>
            <person name="Piumi F."/>
            <person name="Punt P.J."/>
            <person name="Ram A.F."/>
            <person name="Ramon A."/>
            <person name="Rauscher S."/>
            <person name="Record E."/>
            <person name="Riano-Pachon D.M."/>
            <person name="Robert V."/>
            <person name="Roehrig J."/>
            <person name="Ruller R."/>
            <person name="Salamov A."/>
            <person name="Salih N.S."/>
            <person name="Samson R.A."/>
            <person name="Sandor E."/>
            <person name="Sanguinetti M."/>
            <person name="Schuetze T."/>
            <person name="Sepcic K."/>
            <person name="Shelest E."/>
            <person name="Sherlock G."/>
            <person name="Sophianopoulou V."/>
            <person name="Squina F.M."/>
            <person name="Sun H."/>
            <person name="Susca A."/>
            <person name="Todd R.B."/>
            <person name="Tsang A."/>
            <person name="Unkles S.E."/>
            <person name="van de Wiele N."/>
            <person name="van Rossen-Uffink D."/>
            <person name="Oliveira J.V."/>
            <person name="Vesth T.C."/>
            <person name="Visser J."/>
            <person name="Yu J.-H."/>
            <person name="Zhou M."/>
            <person name="Andersen M.R."/>
            <person name="Archer D.B."/>
            <person name="Baker S.E."/>
            <person name="Benoit I."/>
            <person name="Brakhage A.A."/>
            <person name="Braus G.H."/>
            <person name="Fischer R."/>
            <person name="Frisvad J.C."/>
            <person name="Goldman G.H."/>
            <person name="Houbraken J."/>
            <person name="Oakley B."/>
            <person name="Pocsi I."/>
            <person name="Scazzocchio C."/>
            <person name="Seiboth B."/>
            <person name="vanKuyk P.A."/>
            <person name="Wortman J."/>
            <person name="Dyer P.S."/>
            <person name="Grigoriev I.V."/>
        </authorList>
    </citation>
    <scope>NUCLEOTIDE SEQUENCE [LARGE SCALE GENOMIC DNA]</scope>
    <source>
        <strain evidence="10">CBS 516.65</strain>
    </source>
</reference>
<evidence type="ECO:0000256" key="6">
    <source>
        <dbReference type="ARBA" id="ARBA00022837"/>
    </source>
</evidence>
<dbReference type="PANTHER" id="PTHR33938">
    <property type="entry name" value="FERULOYL ESTERASE B-RELATED"/>
    <property type="match status" value="1"/>
</dbReference>
<keyword evidence="4" id="KW-0732">Signal</keyword>
<dbReference type="AlphaFoldDB" id="A0A1L9V7T9"/>
<dbReference type="GeneID" id="34466588"/>
<dbReference type="Proteomes" id="UP000184300">
    <property type="component" value="Unassembled WGS sequence"/>
</dbReference>
<evidence type="ECO:0000256" key="3">
    <source>
        <dbReference type="ARBA" id="ARBA00022723"/>
    </source>
</evidence>
<keyword evidence="5 8" id="KW-0378">Hydrolase</keyword>
<dbReference type="EMBL" id="KV878913">
    <property type="protein sequence ID" value="OJJ79990.1"/>
    <property type="molecule type" value="Genomic_DNA"/>
</dbReference>
<dbReference type="STRING" id="1160497.A0A1L9V7T9"/>
<evidence type="ECO:0000256" key="4">
    <source>
        <dbReference type="ARBA" id="ARBA00022729"/>
    </source>
</evidence>
<dbReference type="GO" id="GO:0046872">
    <property type="term" value="F:metal ion binding"/>
    <property type="evidence" value="ECO:0007669"/>
    <property type="project" value="UniProtKB-KW"/>
</dbReference>
<dbReference type="RefSeq" id="XP_022396688.1">
    <property type="nucleotide sequence ID" value="XM_022550328.1"/>
</dbReference>
<evidence type="ECO:0000313" key="9">
    <source>
        <dbReference type="EMBL" id="OJJ79990.1"/>
    </source>
</evidence>